<protein>
    <submittedName>
        <fullName evidence="1">Lace1 protein</fullName>
    </submittedName>
</protein>
<dbReference type="OrthoDB" id="411393at2759"/>
<reference evidence="1" key="1">
    <citation type="submission" date="2021-02" db="EMBL/GenBank/DDBJ databases">
        <authorList>
            <person name="Dougan E. K."/>
            <person name="Rhodes N."/>
            <person name="Thang M."/>
            <person name="Chan C."/>
        </authorList>
    </citation>
    <scope>NUCLEOTIDE SEQUENCE</scope>
</reference>
<sequence>DLLAHSRYWHINLWNNLRSVPEENWMQQKEFWSQRHPYRPFPPQDQWSGEYVRASMYWSQSLEYLTWPFVQQFRGVPDLLHKAKSLDFAEISRHMSAWNQAAREKAKDFWISALPGLLTDEEGSALPQSVPSFEEDFRPGWDAGF</sequence>
<dbReference type="EMBL" id="CAJNJA010009116">
    <property type="protein sequence ID" value="CAE7243319.1"/>
    <property type="molecule type" value="Genomic_DNA"/>
</dbReference>
<feature type="non-terminal residue" evidence="1">
    <location>
        <position position="1"/>
    </location>
</feature>
<gene>
    <name evidence="1" type="primary">Lace1</name>
    <name evidence="1" type="ORF">SNEC2469_LOCUS4575</name>
</gene>
<name>A0A812LLB0_9DINO</name>
<evidence type="ECO:0000313" key="1">
    <source>
        <dbReference type="EMBL" id="CAE7243319.1"/>
    </source>
</evidence>
<proteinExistence type="predicted"/>
<feature type="non-terminal residue" evidence="1">
    <location>
        <position position="145"/>
    </location>
</feature>
<evidence type="ECO:0000313" key="2">
    <source>
        <dbReference type="Proteomes" id="UP000601435"/>
    </source>
</evidence>
<dbReference type="AlphaFoldDB" id="A0A812LLB0"/>
<dbReference type="Proteomes" id="UP000601435">
    <property type="component" value="Unassembled WGS sequence"/>
</dbReference>
<keyword evidence="2" id="KW-1185">Reference proteome</keyword>
<comment type="caution">
    <text evidence="1">The sequence shown here is derived from an EMBL/GenBank/DDBJ whole genome shotgun (WGS) entry which is preliminary data.</text>
</comment>
<accession>A0A812LLB0</accession>
<organism evidence="1 2">
    <name type="scientific">Symbiodinium necroappetens</name>
    <dbReference type="NCBI Taxonomy" id="1628268"/>
    <lineage>
        <taxon>Eukaryota</taxon>
        <taxon>Sar</taxon>
        <taxon>Alveolata</taxon>
        <taxon>Dinophyceae</taxon>
        <taxon>Suessiales</taxon>
        <taxon>Symbiodiniaceae</taxon>
        <taxon>Symbiodinium</taxon>
    </lineage>
</organism>